<sequence>MIDLVILGIVVVLIIVVASFIYKNSLIKKIDDVESRKNLIAESTVGDSLEATSKIKLNGESYNHFNQYKDEYNKIFNTELLSIQRDLDEARRSASSFKLLSANVLLSDIDEDLKRTEQVLENVEKGLVQLQTLDSEHREAVDNIESTLREVNQQLLAQNYSFGPSSEKLEDKLNSIKQVYDEFVESTENGDQDKSEKLLDQINASIKELAELMKLIPDTYAALSKEFPRQLDEIDRGHSTMIQTDYNFIDDEFDETLTALKEACQDGLNSLSTLDIPETKKTSRYIEDTIDSLYEIMEKEIVSKRKVKKNLSLIYDYIFHAKNQNRILLEELDGLSKNYNLEHNELEDANELSDKIEKIESIYNEDAETITNKKAVYSVIQRHQQDAKQELSAIEKRQKDINDSVADLSEEERVARDRLQKFDLQLLTIRRRIDNLNLPGLTEDFLERYDYVYNDVQKLSSSINQVKISMDEINQKLANISDSMNDLIRDTDNIVDSAMLAERLMQYANRYRNDNAEIDEACAKAKEYFDIRYQYEKSLATIAAAIEKVNPGAYKQIETEYYDEKSNTK</sequence>
<dbReference type="Pfam" id="PF06160">
    <property type="entry name" value="EzrA"/>
    <property type="match status" value="1"/>
</dbReference>
<keyword evidence="4 6" id="KW-0472">Membrane</keyword>
<evidence type="ECO:0000313" key="8">
    <source>
        <dbReference type="Proteomes" id="UP001438112"/>
    </source>
</evidence>
<feature type="topological domain" description="Extracellular" evidence="6">
    <location>
        <begin position="1"/>
        <end position="3"/>
    </location>
</feature>
<keyword evidence="8" id="KW-1185">Reference proteome</keyword>
<organism evidence="7 8">
    <name type="scientific">Apilactobacillus apinorum</name>
    <dbReference type="NCBI Taxonomy" id="1218495"/>
    <lineage>
        <taxon>Bacteria</taxon>
        <taxon>Bacillati</taxon>
        <taxon>Bacillota</taxon>
        <taxon>Bacilli</taxon>
        <taxon>Lactobacillales</taxon>
        <taxon>Lactobacillaceae</taxon>
        <taxon>Apilactobacillus</taxon>
    </lineage>
</organism>
<proteinExistence type="inferred from homology"/>
<evidence type="ECO:0000256" key="5">
    <source>
        <dbReference type="ARBA" id="ARBA00023210"/>
    </source>
</evidence>
<feature type="coiled-coil region" evidence="6">
    <location>
        <begin position="106"/>
        <end position="150"/>
    </location>
</feature>
<evidence type="ECO:0000256" key="2">
    <source>
        <dbReference type="ARBA" id="ARBA00022989"/>
    </source>
</evidence>
<comment type="caution">
    <text evidence="7">The sequence shown here is derived from an EMBL/GenBank/DDBJ whole genome shotgun (WGS) entry which is preliminary data.</text>
</comment>
<feature type="topological domain" description="Cytoplasmic" evidence="6">
    <location>
        <begin position="23"/>
        <end position="569"/>
    </location>
</feature>
<keyword evidence="6" id="KW-0131">Cell cycle</keyword>
<evidence type="ECO:0000256" key="4">
    <source>
        <dbReference type="ARBA" id="ARBA00023136"/>
    </source>
</evidence>
<protein>
    <recommendedName>
        <fullName evidence="6">Septation ring formation regulator EzrA</fullName>
    </recommendedName>
</protein>
<reference evidence="7 8" key="1">
    <citation type="submission" date="2024-03" db="EMBL/GenBank/DDBJ databases">
        <title>Inconsistent identification of Apilactobacillus kunkeei-related strains obtained by well-developed overall genome related indices.</title>
        <authorList>
            <person name="Maeno S."/>
            <person name="Endo A."/>
        </authorList>
    </citation>
    <scope>NUCLEOTIDE SEQUENCE [LARGE SCALE GENOMIC DNA]</scope>
    <source>
        <strain evidence="7 8">20H-10</strain>
    </source>
</reference>
<evidence type="ECO:0000313" key="7">
    <source>
        <dbReference type="EMBL" id="GAA6114863.1"/>
    </source>
</evidence>
<evidence type="ECO:0000256" key="6">
    <source>
        <dbReference type="HAMAP-Rule" id="MF_00728"/>
    </source>
</evidence>
<keyword evidence="6" id="KW-0132">Cell division</keyword>
<gene>
    <name evidence="6 7" type="primary">ezrA</name>
    <name evidence="7" type="ORF">AP20H10_12260</name>
</gene>
<comment type="function">
    <text evidence="6">Negative regulator of FtsZ ring formation; modulates the frequency and position of FtsZ ring formation. Inhibits FtsZ ring formation at polar sites. Interacts either with FtsZ or with one of its binding partners to promote depolymerization.</text>
</comment>
<keyword evidence="5 6" id="KW-0717">Septation</keyword>
<dbReference type="Proteomes" id="UP001438112">
    <property type="component" value="Unassembled WGS sequence"/>
</dbReference>
<keyword evidence="3 6" id="KW-0175">Coiled coil</keyword>
<dbReference type="HAMAP" id="MF_00728">
    <property type="entry name" value="EzrA"/>
    <property type="match status" value="1"/>
</dbReference>
<dbReference type="RefSeq" id="WP_353318486.1">
    <property type="nucleotide sequence ID" value="NZ_BAABVV010000040.1"/>
</dbReference>
<comment type="similarity">
    <text evidence="6">Belongs to the EzrA family.</text>
</comment>
<evidence type="ECO:0000256" key="1">
    <source>
        <dbReference type="ARBA" id="ARBA00022692"/>
    </source>
</evidence>
<keyword evidence="6" id="KW-1003">Cell membrane</keyword>
<evidence type="ECO:0000256" key="3">
    <source>
        <dbReference type="ARBA" id="ARBA00023054"/>
    </source>
</evidence>
<name>A0ABP9ZJ79_9LACO</name>
<comment type="subcellular location">
    <subcellularLocation>
        <location evidence="6">Cell membrane</location>
        <topology evidence="6">Single-pass membrane protein</topology>
    </subcellularLocation>
    <text evidence="6">Colocalized with FtsZ to the nascent septal site.</text>
</comment>
<keyword evidence="1 6" id="KW-0812">Transmembrane</keyword>
<keyword evidence="2 6" id="KW-1133">Transmembrane helix</keyword>
<dbReference type="EMBL" id="BAABVV010000040">
    <property type="protein sequence ID" value="GAA6114863.1"/>
    <property type="molecule type" value="Genomic_DNA"/>
</dbReference>
<dbReference type="InterPro" id="IPR010379">
    <property type="entry name" value="EzrA"/>
</dbReference>
<accession>A0ABP9ZJ79</accession>